<reference evidence="1 2" key="2">
    <citation type="journal article" date="2022" name="Mol. Ecol. Resour.">
        <title>The genomes of chicory, endive, great burdock and yacon provide insights into Asteraceae paleo-polyploidization history and plant inulin production.</title>
        <authorList>
            <person name="Fan W."/>
            <person name="Wang S."/>
            <person name="Wang H."/>
            <person name="Wang A."/>
            <person name="Jiang F."/>
            <person name="Liu H."/>
            <person name="Zhao H."/>
            <person name="Xu D."/>
            <person name="Zhang Y."/>
        </authorList>
    </citation>
    <scope>NUCLEOTIDE SEQUENCE [LARGE SCALE GENOMIC DNA]</scope>
    <source>
        <strain evidence="2">cv. Yunnan</strain>
        <tissue evidence="1">Leaves</tissue>
    </source>
</reference>
<name>A0ACB8ZCT9_9ASTR</name>
<keyword evidence="2" id="KW-1185">Reference proteome</keyword>
<comment type="caution">
    <text evidence="1">The sequence shown here is derived from an EMBL/GenBank/DDBJ whole genome shotgun (WGS) entry which is preliminary data.</text>
</comment>
<dbReference type="EMBL" id="CM042043">
    <property type="protein sequence ID" value="KAI3695133.1"/>
    <property type="molecule type" value="Genomic_DNA"/>
</dbReference>
<organism evidence="1 2">
    <name type="scientific">Smallanthus sonchifolius</name>
    <dbReference type="NCBI Taxonomy" id="185202"/>
    <lineage>
        <taxon>Eukaryota</taxon>
        <taxon>Viridiplantae</taxon>
        <taxon>Streptophyta</taxon>
        <taxon>Embryophyta</taxon>
        <taxon>Tracheophyta</taxon>
        <taxon>Spermatophyta</taxon>
        <taxon>Magnoliopsida</taxon>
        <taxon>eudicotyledons</taxon>
        <taxon>Gunneridae</taxon>
        <taxon>Pentapetalae</taxon>
        <taxon>asterids</taxon>
        <taxon>campanulids</taxon>
        <taxon>Asterales</taxon>
        <taxon>Asteraceae</taxon>
        <taxon>Asteroideae</taxon>
        <taxon>Heliantheae alliance</taxon>
        <taxon>Millerieae</taxon>
        <taxon>Smallanthus</taxon>
    </lineage>
</organism>
<proteinExistence type="predicted"/>
<gene>
    <name evidence="1" type="ORF">L1987_78121</name>
</gene>
<reference evidence="2" key="1">
    <citation type="journal article" date="2022" name="Mol. Ecol. Resour.">
        <title>The genomes of chicory, endive, great burdock and yacon provide insights into Asteraceae palaeo-polyploidization history and plant inulin production.</title>
        <authorList>
            <person name="Fan W."/>
            <person name="Wang S."/>
            <person name="Wang H."/>
            <person name="Wang A."/>
            <person name="Jiang F."/>
            <person name="Liu H."/>
            <person name="Zhao H."/>
            <person name="Xu D."/>
            <person name="Zhang Y."/>
        </authorList>
    </citation>
    <scope>NUCLEOTIDE SEQUENCE [LARGE SCALE GENOMIC DNA]</scope>
    <source>
        <strain evidence="2">cv. Yunnan</strain>
    </source>
</reference>
<sequence length="67" mass="7203">MAPPHAATAIFLVGNRFARFALDMEGHGRGVAVVSGEAEEEGNGGTRETQKPYQESPAIVFFSLILR</sequence>
<dbReference type="Proteomes" id="UP001056120">
    <property type="component" value="Linkage Group LG26"/>
</dbReference>
<evidence type="ECO:0000313" key="2">
    <source>
        <dbReference type="Proteomes" id="UP001056120"/>
    </source>
</evidence>
<accession>A0ACB8ZCT9</accession>
<evidence type="ECO:0000313" key="1">
    <source>
        <dbReference type="EMBL" id="KAI3695133.1"/>
    </source>
</evidence>
<protein>
    <submittedName>
        <fullName evidence="1">Uncharacterized protein</fullName>
    </submittedName>
</protein>